<dbReference type="Proteomes" id="UP000231279">
    <property type="component" value="Unassembled WGS sequence"/>
</dbReference>
<evidence type="ECO:0000313" key="3">
    <source>
        <dbReference type="Proteomes" id="UP000231279"/>
    </source>
</evidence>
<protein>
    <submittedName>
        <fullName evidence="2">Uncharacterized protein</fullName>
    </submittedName>
</protein>
<keyword evidence="3" id="KW-1185">Reference proteome</keyword>
<reference evidence="3" key="1">
    <citation type="journal article" date="2018" name="Gigascience">
        <title>Genome assembly of the Pink Ipe (Handroanthus impetiginosus, Bignoniaceae), a highly valued, ecologically keystone Neotropical timber forest tree.</title>
        <authorList>
            <person name="Silva-Junior O.B."/>
            <person name="Grattapaglia D."/>
            <person name="Novaes E."/>
            <person name="Collevatti R.G."/>
        </authorList>
    </citation>
    <scope>NUCLEOTIDE SEQUENCE [LARGE SCALE GENOMIC DNA]</scope>
    <source>
        <strain evidence="3">cv. UFG-1</strain>
    </source>
</reference>
<dbReference type="OrthoDB" id="1293395at2759"/>
<evidence type="ECO:0000256" key="1">
    <source>
        <dbReference type="SAM" id="MobiDB-lite"/>
    </source>
</evidence>
<organism evidence="2 3">
    <name type="scientific">Handroanthus impetiginosus</name>
    <dbReference type="NCBI Taxonomy" id="429701"/>
    <lineage>
        <taxon>Eukaryota</taxon>
        <taxon>Viridiplantae</taxon>
        <taxon>Streptophyta</taxon>
        <taxon>Embryophyta</taxon>
        <taxon>Tracheophyta</taxon>
        <taxon>Spermatophyta</taxon>
        <taxon>Magnoliopsida</taxon>
        <taxon>eudicotyledons</taxon>
        <taxon>Gunneridae</taxon>
        <taxon>Pentapetalae</taxon>
        <taxon>asterids</taxon>
        <taxon>lamiids</taxon>
        <taxon>Lamiales</taxon>
        <taxon>Bignoniaceae</taxon>
        <taxon>Crescentiina</taxon>
        <taxon>Tabebuia alliance</taxon>
        <taxon>Handroanthus</taxon>
    </lineage>
</organism>
<comment type="caution">
    <text evidence="2">The sequence shown here is derived from an EMBL/GenBank/DDBJ whole genome shotgun (WGS) entry which is preliminary data.</text>
</comment>
<dbReference type="AlphaFoldDB" id="A0A2G9HU75"/>
<gene>
    <name evidence="2" type="ORF">CDL12_06296</name>
</gene>
<evidence type="ECO:0000313" key="2">
    <source>
        <dbReference type="EMBL" id="PIN21013.1"/>
    </source>
</evidence>
<proteinExistence type="predicted"/>
<dbReference type="EMBL" id="NKXS01001025">
    <property type="protein sequence ID" value="PIN21013.1"/>
    <property type="molecule type" value="Genomic_DNA"/>
</dbReference>
<accession>A0A2G9HU75</accession>
<feature type="region of interest" description="Disordered" evidence="1">
    <location>
        <begin position="122"/>
        <end position="150"/>
    </location>
</feature>
<name>A0A2G9HU75_9LAMI</name>
<sequence length="205" mass="24245">MGLFIGELYNDPNIRIRKIQSMPSTYTRLKEAPNDESESKSAVATSVPLTKVTFRPVNHRFRVGSKDPCRHHFRFYPTLRGNEEIPYGNDMILSSGENGDFVNPALRGEGQPINKRVTLHHHHYHHHEDEDSDSDDEDSDSDSEDEEEHDRIKKAVFKRFDFNRFDKEKKLKALKKMRKHFRLQNEEAKIGGFMRRVRKFFDYFF</sequence>
<feature type="compositionally biased region" description="Acidic residues" evidence="1">
    <location>
        <begin position="130"/>
        <end position="148"/>
    </location>
</feature>